<evidence type="ECO:0000256" key="3">
    <source>
        <dbReference type="ARBA" id="ARBA00022729"/>
    </source>
</evidence>
<dbReference type="Gene3D" id="3.40.50.2300">
    <property type="match status" value="2"/>
</dbReference>
<gene>
    <name evidence="6" type="ORF">E2R57_21370</name>
</gene>
<dbReference type="PANTHER" id="PTHR46847">
    <property type="entry name" value="D-ALLOSE-BINDING PERIPLASMIC PROTEIN-RELATED"/>
    <property type="match status" value="1"/>
</dbReference>
<evidence type="ECO:0000313" key="7">
    <source>
        <dbReference type="Proteomes" id="UP000294621"/>
    </source>
</evidence>
<dbReference type="PANTHER" id="PTHR46847:SF1">
    <property type="entry name" value="D-ALLOSE-BINDING PERIPLASMIC PROTEIN-RELATED"/>
    <property type="match status" value="1"/>
</dbReference>
<protein>
    <submittedName>
        <fullName evidence="6">LacI family transcriptional regulator</fullName>
    </submittedName>
</protein>
<dbReference type="InterPro" id="IPR025997">
    <property type="entry name" value="SBP_2_dom"/>
</dbReference>
<name>A0A4R5XL92_9MICC</name>
<evidence type="ECO:0000256" key="1">
    <source>
        <dbReference type="ARBA" id="ARBA00004196"/>
    </source>
</evidence>
<dbReference type="AlphaFoldDB" id="A0A4R5XL92"/>
<dbReference type="GO" id="GO:0030313">
    <property type="term" value="C:cell envelope"/>
    <property type="evidence" value="ECO:0007669"/>
    <property type="project" value="UniProtKB-SubCell"/>
</dbReference>
<dbReference type="GO" id="GO:0030246">
    <property type="term" value="F:carbohydrate binding"/>
    <property type="evidence" value="ECO:0007669"/>
    <property type="project" value="UniProtKB-ARBA"/>
</dbReference>
<dbReference type="OrthoDB" id="9805127at2"/>
<comment type="subcellular location">
    <subcellularLocation>
        <location evidence="1">Cell envelope</location>
    </subcellularLocation>
</comment>
<reference evidence="6 7" key="1">
    <citation type="submission" date="2019-03" db="EMBL/GenBank/DDBJ databases">
        <title>Genome Sequencing and Assembly of Various Microbes Isolated from Partially Reclaimed Soil and Acid Mine Drainage (AMD) Site.</title>
        <authorList>
            <person name="Steinbock B."/>
            <person name="Bechtold R."/>
            <person name="Sevigny J.L."/>
            <person name="Thomas D."/>
            <person name="Cuthill L.R."/>
            <person name="Aveiro Johannsen E.J."/>
            <person name="Thomas K."/>
            <person name="Ghosh A."/>
        </authorList>
    </citation>
    <scope>NUCLEOTIDE SEQUENCE [LARGE SCALE GENOMIC DNA]</scope>
    <source>
        <strain evidence="6 7">S-A1</strain>
    </source>
</reference>
<feature type="domain" description="Periplasmic binding protein" evidence="5">
    <location>
        <begin position="41"/>
        <end position="301"/>
    </location>
</feature>
<dbReference type="Proteomes" id="UP000294621">
    <property type="component" value="Unassembled WGS sequence"/>
</dbReference>
<sequence>MKVKKLAAATISVAAAAVLGLTGCSTAGTSQVSGSGNVKIIALLPQGYDQPYGSVYVDTMKATAEEMGVTLELTNAKYDASRQSSDCNVAVAKKPDGIILWPADAGSVRPCLLKAQAANIPVNSTNSDVTEADKSLVKSYSGPSNDQVGRLDADLLNTALQGKGSIVIIQGQPGNSTATDREAGFRKQLEEKYPGIEIIGAQPANWDKAQAITATSELITRLGSRINGIYAQDDTMAAGAIEALQNRGIDPATVPVVGCGNTELGQANVLSGKQFGTLFQSPVWDGKTAIEQMVKVIKGEQVEKNLFMPMPLVTKDNASQYPPEW</sequence>
<feature type="chain" id="PRO_5039240137" evidence="4">
    <location>
        <begin position="28"/>
        <end position="325"/>
    </location>
</feature>
<organism evidence="6 7">
    <name type="scientific">Arthrobacter nitrophenolicus</name>
    <dbReference type="NCBI Taxonomy" id="683150"/>
    <lineage>
        <taxon>Bacteria</taxon>
        <taxon>Bacillati</taxon>
        <taxon>Actinomycetota</taxon>
        <taxon>Actinomycetes</taxon>
        <taxon>Micrococcales</taxon>
        <taxon>Micrococcaceae</taxon>
        <taxon>Arthrobacter</taxon>
    </lineage>
</organism>
<dbReference type="SUPFAM" id="SSF53822">
    <property type="entry name" value="Periplasmic binding protein-like I"/>
    <property type="match status" value="1"/>
</dbReference>
<comment type="caution">
    <text evidence="6">The sequence shown here is derived from an EMBL/GenBank/DDBJ whole genome shotgun (WGS) entry which is preliminary data.</text>
</comment>
<dbReference type="CDD" id="cd01536">
    <property type="entry name" value="PBP1_ABC_sugar_binding-like"/>
    <property type="match status" value="1"/>
</dbReference>
<evidence type="ECO:0000256" key="2">
    <source>
        <dbReference type="ARBA" id="ARBA00007639"/>
    </source>
</evidence>
<accession>A0A4R5XL92</accession>
<dbReference type="Pfam" id="PF13407">
    <property type="entry name" value="Peripla_BP_4"/>
    <property type="match status" value="1"/>
</dbReference>
<dbReference type="InterPro" id="IPR028082">
    <property type="entry name" value="Peripla_BP_I"/>
</dbReference>
<proteinExistence type="inferred from homology"/>
<comment type="similarity">
    <text evidence="2">Belongs to the bacterial solute-binding protein 2 family.</text>
</comment>
<dbReference type="EMBL" id="SMZQ01000023">
    <property type="protein sequence ID" value="TDL31565.1"/>
    <property type="molecule type" value="Genomic_DNA"/>
</dbReference>
<keyword evidence="3 4" id="KW-0732">Signal</keyword>
<evidence type="ECO:0000259" key="5">
    <source>
        <dbReference type="Pfam" id="PF13407"/>
    </source>
</evidence>
<evidence type="ECO:0000256" key="4">
    <source>
        <dbReference type="SAM" id="SignalP"/>
    </source>
</evidence>
<evidence type="ECO:0000313" key="6">
    <source>
        <dbReference type="EMBL" id="TDL31565.1"/>
    </source>
</evidence>
<feature type="signal peptide" evidence="4">
    <location>
        <begin position="1"/>
        <end position="27"/>
    </location>
</feature>
<dbReference type="PROSITE" id="PS51257">
    <property type="entry name" value="PROKAR_LIPOPROTEIN"/>
    <property type="match status" value="1"/>
</dbReference>